<reference evidence="11 12" key="1">
    <citation type="submission" date="2014-04" db="EMBL/GenBank/DDBJ databases">
        <authorList>
            <consortium name="DOE Joint Genome Institute"/>
            <person name="Kuo A."/>
            <person name="Kohler A."/>
            <person name="Nagy L.G."/>
            <person name="Floudas D."/>
            <person name="Copeland A."/>
            <person name="Barry K.W."/>
            <person name="Cichocki N."/>
            <person name="Veneault-Fourrey C."/>
            <person name="LaButti K."/>
            <person name="Lindquist E.A."/>
            <person name="Lipzen A."/>
            <person name="Lundell T."/>
            <person name="Morin E."/>
            <person name="Murat C."/>
            <person name="Sun H."/>
            <person name="Tunlid A."/>
            <person name="Henrissat B."/>
            <person name="Grigoriev I.V."/>
            <person name="Hibbett D.S."/>
            <person name="Martin F."/>
            <person name="Nordberg H.P."/>
            <person name="Cantor M.N."/>
            <person name="Hua S.X."/>
        </authorList>
    </citation>
    <scope>NUCLEOTIDE SEQUENCE [LARGE SCALE GENOMIC DNA]</scope>
    <source>
        <strain evidence="11 12">LaAM-08-1</strain>
    </source>
</reference>
<feature type="region of interest" description="Disordered" evidence="7">
    <location>
        <begin position="517"/>
        <end position="541"/>
    </location>
</feature>
<keyword evidence="4" id="KW-0186">Copper</keyword>
<dbReference type="SUPFAM" id="SSF49503">
    <property type="entry name" value="Cupredoxins"/>
    <property type="match status" value="3"/>
</dbReference>
<dbReference type="InterPro" id="IPR002355">
    <property type="entry name" value="Cu_oxidase_Cu_BS"/>
</dbReference>
<dbReference type="InterPro" id="IPR001117">
    <property type="entry name" value="Cu-oxidase_2nd"/>
</dbReference>
<dbReference type="Pfam" id="PF07731">
    <property type="entry name" value="Cu-oxidase_2"/>
    <property type="match status" value="1"/>
</dbReference>
<dbReference type="Gene3D" id="2.60.40.420">
    <property type="entry name" value="Cupredoxins - blue copper proteins"/>
    <property type="match status" value="3"/>
</dbReference>
<evidence type="ECO:0000259" key="8">
    <source>
        <dbReference type="Pfam" id="PF00394"/>
    </source>
</evidence>
<keyword evidence="6" id="KW-0325">Glycoprotein</keyword>
<evidence type="ECO:0000256" key="2">
    <source>
        <dbReference type="ARBA" id="ARBA00022723"/>
    </source>
</evidence>
<dbReference type="PROSITE" id="PS00079">
    <property type="entry name" value="MULTICOPPER_OXIDASE1"/>
    <property type="match status" value="1"/>
</dbReference>
<organism evidence="11 12">
    <name type="scientific">Laccaria amethystina LaAM-08-1</name>
    <dbReference type="NCBI Taxonomy" id="1095629"/>
    <lineage>
        <taxon>Eukaryota</taxon>
        <taxon>Fungi</taxon>
        <taxon>Dikarya</taxon>
        <taxon>Basidiomycota</taxon>
        <taxon>Agaricomycotina</taxon>
        <taxon>Agaricomycetes</taxon>
        <taxon>Agaricomycetidae</taxon>
        <taxon>Agaricales</taxon>
        <taxon>Agaricineae</taxon>
        <taxon>Hydnangiaceae</taxon>
        <taxon>Laccaria</taxon>
    </lineage>
</organism>
<feature type="domain" description="Plastocyanin-like" evidence="10">
    <location>
        <begin position="32"/>
        <end position="147"/>
    </location>
</feature>
<dbReference type="Proteomes" id="UP000054477">
    <property type="component" value="Unassembled WGS sequence"/>
</dbReference>
<dbReference type="InterPro" id="IPR011706">
    <property type="entry name" value="Cu-oxidase_C"/>
</dbReference>
<keyword evidence="3" id="KW-0560">Oxidoreductase</keyword>
<dbReference type="InterPro" id="IPR011707">
    <property type="entry name" value="Cu-oxidase-like_N"/>
</dbReference>
<evidence type="ECO:0000256" key="6">
    <source>
        <dbReference type="ARBA" id="ARBA00023180"/>
    </source>
</evidence>
<keyword evidence="5" id="KW-1015">Disulfide bond</keyword>
<name>A0A0C9X3C3_9AGAR</name>
<dbReference type="Pfam" id="PF07732">
    <property type="entry name" value="Cu-oxidase_3"/>
    <property type="match status" value="1"/>
</dbReference>
<dbReference type="PANTHER" id="PTHR11709:SF511">
    <property type="entry name" value="LACCASE"/>
    <property type="match status" value="1"/>
</dbReference>
<dbReference type="Pfam" id="PF00394">
    <property type="entry name" value="Cu-oxidase"/>
    <property type="match status" value="1"/>
</dbReference>
<dbReference type="FunFam" id="2.60.40.420:FF:000045">
    <property type="entry name" value="Laccase 2"/>
    <property type="match status" value="1"/>
</dbReference>
<dbReference type="GO" id="GO:0005507">
    <property type="term" value="F:copper ion binding"/>
    <property type="evidence" value="ECO:0007669"/>
    <property type="project" value="InterPro"/>
</dbReference>
<protein>
    <submittedName>
        <fullName evidence="11">Multicopper oxidase</fullName>
    </submittedName>
</protein>
<dbReference type="InterPro" id="IPR045087">
    <property type="entry name" value="Cu-oxidase_fam"/>
</dbReference>
<dbReference type="InterPro" id="IPR033138">
    <property type="entry name" value="Cu_oxidase_CS"/>
</dbReference>
<evidence type="ECO:0000256" key="7">
    <source>
        <dbReference type="SAM" id="MobiDB-lite"/>
    </source>
</evidence>
<proteinExistence type="inferred from homology"/>
<evidence type="ECO:0000256" key="5">
    <source>
        <dbReference type="ARBA" id="ARBA00023157"/>
    </source>
</evidence>
<evidence type="ECO:0000259" key="10">
    <source>
        <dbReference type="Pfam" id="PF07732"/>
    </source>
</evidence>
<sequence>MVLMRKRLLTLLFAVAASTGYGYTDLRVVNRVISPDGFNRSAVLAGGTFPGPLLQGQKNGRFQINVRDELTDSNMVRSTSIHWHGVFQKTTNWADGTSFVTQCPITPNNSFLYDFQAQNQAGTFWYHSHLSTQYCDGLRGPLVIYDRLDPHRYLYDVDDESTIITLADWYHVFAPSGTGECPPPTSATTLINGKGRYPSGPRVPLSVINVHHGKRYRFRIIGMACDPNFTFSIDGHQFVVIEADGENTQPLLVDELQVFPGQRYSVVLTANKPVANYWIRALPNRGVAGFKGGVNSAILRYSGAPKNADPTSTQTPSTRPLQETDLHPLSDPAAPGPPTRAGKGVVALNIVPAWDAAIGKFTANGAPWITPSVPVLLQILSGARTAKDLLPLGSVYPLPKNRVIEISMPGLDLGGPHPFHLHGHSFSVVRSAGSSVYNYVNPLRRDTVSTGLASAGDNVTIRFTTDNSGPWILHCHIDWHLDLGLAVVLAEDTPGTPTLDPVPEAWKNLCPAYGAGDPLDKPPAEFPNPCLPTRDLPHDAK</sequence>
<dbReference type="HOGENOM" id="CLU_006504_2_1_1"/>
<keyword evidence="12" id="KW-1185">Reference proteome</keyword>
<dbReference type="AlphaFoldDB" id="A0A0C9X3C3"/>
<evidence type="ECO:0000313" key="11">
    <source>
        <dbReference type="EMBL" id="KIJ99495.1"/>
    </source>
</evidence>
<dbReference type="OrthoDB" id="2121828at2759"/>
<feature type="domain" description="Plastocyanin-like" evidence="8">
    <location>
        <begin position="160"/>
        <end position="304"/>
    </location>
</feature>
<dbReference type="GO" id="GO:0016491">
    <property type="term" value="F:oxidoreductase activity"/>
    <property type="evidence" value="ECO:0007669"/>
    <property type="project" value="UniProtKB-KW"/>
</dbReference>
<evidence type="ECO:0000256" key="3">
    <source>
        <dbReference type="ARBA" id="ARBA00023002"/>
    </source>
</evidence>
<dbReference type="CDD" id="cd13903">
    <property type="entry name" value="CuRO_3_Tv-LCC_like"/>
    <property type="match status" value="1"/>
</dbReference>
<evidence type="ECO:0000259" key="9">
    <source>
        <dbReference type="Pfam" id="PF07731"/>
    </source>
</evidence>
<dbReference type="STRING" id="1095629.A0A0C9X3C3"/>
<dbReference type="PROSITE" id="PS00080">
    <property type="entry name" value="MULTICOPPER_OXIDASE2"/>
    <property type="match status" value="1"/>
</dbReference>
<accession>A0A0C9X3C3</accession>
<feature type="domain" description="Plastocyanin-like" evidence="9">
    <location>
        <begin position="369"/>
        <end position="492"/>
    </location>
</feature>
<gene>
    <name evidence="11" type="ORF">K443DRAFT_102156</name>
</gene>
<dbReference type="EMBL" id="KN838646">
    <property type="protein sequence ID" value="KIJ99495.1"/>
    <property type="molecule type" value="Genomic_DNA"/>
</dbReference>
<evidence type="ECO:0000313" key="12">
    <source>
        <dbReference type="Proteomes" id="UP000054477"/>
    </source>
</evidence>
<feature type="region of interest" description="Disordered" evidence="7">
    <location>
        <begin position="303"/>
        <end position="338"/>
    </location>
</feature>
<dbReference type="InterPro" id="IPR008972">
    <property type="entry name" value="Cupredoxin"/>
</dbReference>
<dbReference type="PANTHER" id="PTHR11709">
    <property type="entry name" value="MULTI-COPPER OXIDASE"/>
    <property type="match status" value="1"/>
</dbReference>
<evidence type="ECO:0000256" key="4">
    <source>
        <dbReference type="ARBA" id="ARBA00023008"/>
    </source>
</evidence>
<dbReference type="CDD" id="cd13856">
    <property type="entry name" value="CuRO_1_Tv-LCC_like"/>
    <property type="match status" value="1"/>
</dbReference>
<keyword evidence="2" id="KW-0479">Metal-binding</keyword>
<evidence type="ECO:0000256" key="1">
    <source>
        <dbReference type="ARBA" id="ARBA00010609"/>
    </source>
</evidence>
<feature type="compositionally biased region" description="Polar residues" evidence="7">
    <location>
        <begin position="309"/>
        <end position="321"/>
    </location>
</feature>
<reference evidence="12" key="2">
    <citation type="submission" date="2015-01" db="EMBL/GenBank/DDBJ databases">
        <title>Evolutionary Origins and Diversification of the Mycorrhizal Mutualists.</title>
        <authorList>
            <consortium name="DOE Joint Genome Institute"/>
            <consortium name="Mycorrhizal Genomics Consortium"/>
            <person name="Kohler A."/>
            <person name="Kuo A."/>
            <person name="Nagy L.G."/>
            <person name="Floudas D."/>
            <person name="Copeland A."/>
            <person name="Barry K.W."/>
            <person name="Cichocki N."/>
            <person name="Veneault-Fourrey C."/>
            <person name="LaButti K."/>
            <person name="Lindquist E.A."/>
            <person name="Lipzen A."/>
            <person name="Lundell T."/>
            <person name="Morin E."/>
            <person name="Murat C."/>
            <person name="Riley R."/>
            <person name="Ohm R."/>
            <person name="Sun H."/>
            <person name="Tunlid A."/>
            <person name="Henrissat B."/>
            <person name="Grigoriev I.V."/>
            <person name="Hibbett D.S."/>
            <person name="Martin F."/>
        </authorList>
    </citation>
    <scope>NUCLEOTIDE SEQUENCE [LARGE SCALE GENOMIC DNA]</scope>
    <source>
        <strain evidence="12">LaAM-08-1</strain>
    </source>
</reference>
<comment type="similarity">
    <text evidence="1">Belongs to the multicopper oxidase family.</text>
</comment>